<evidence type="ECO:0000313" key="4">
    <source>
        <dbReference type="EMBL" id="CAE2318569.1"/>
    </source>
</evidence>
<keyword evidence="2" id="KW-0999">Mitochondrion inner membrane</keyword>
<dbReference type="EMBL" id="HBKN01033142">
    <property type="protein sequence ID" value="CAE2318571.1"/>
    <property type="molecule type" value="Transcribed_RNA"/>
</dbReference>
<name>A0A6U6BUA8_GUITH</name>
<comment type="subcellular location">
    <subcellularLocation>
        <location evidence="2">Mitochondrion inner membrane</location>
        <topology evidence="2">Peripheral membrane protein</topology>
        <orientation evidence="2">Matrix side</orientation>
    </subcellularLocation>
</comment>
<dbReference type="GO" id="GO:0045271">
    <property type="term" value="C:respiratory chain complex I"/>
    <property type="evidence" value="ECO:0007669"/>
    <property type="project" value="InterPro"/>
</dbReference>
<evidence type="ECO:0000313" key="5">
    <source>
        <dbReference type="EMBL" id="CAE2318571.1"/>
    </source>
</evidence>
<sequence length="194" mass="22582">MLALRRNALRAVAKGTRHFSKNPDTETYRIKSQSLTTDVFTGFIAAVKQFGWRDIWKQLRQCKEAKVGTLVGTDKFGNRYYENREDQYLRDRWVVYNTEKIHMDYDPALVPPEWHGWLHHITDTTPDEIKRKHGDAKFLTEKQYSEEKQTGRDVNYKNPGHLLGGRARGDGYLSKSGSVRPAFEPYDPKADNYV</sequence>
<keyword evidence="2" id="KW-0472">Membrane</keyword>
<organism evidence="4">
    <name type="scientific">Guillardia theta</name>
    <name type="common">Cryptophyte</name>
    <name type="synonym">Cryptomonas phi</name>
    <dbReference type="NCBI Taxonomy" id="55529"/>
    <lineage>
        <taxon>Eukaryota</taxon>
        <taxon>Cryptophyceae</taxon>
        <taxon>Pyrenomonadales</taxon>
        <taxon>Geminigeraceae</taxon>
        <taxon>Guillardia</taxon>
    </lineage>
</organism>
<dbReference type="InterPro" id="IPR007763">
    <property type="entry name" value="NDUFA12"/>
</dbReference>
<dbReference type="PANTHER" id="PTHR12910">
    <property type="entry name" value="NADH-UBIQUINONE OXIDOREDUCTASE SUBUNIT B17.2"/>
    <property type="match status" value="1"/>
</dbReference>
<dbReference type="PANTHER" id="PTHR12910:SF2">
    <property type="entry name" value="NADH DEHYDROGENASE [UBIQUINONE] 1 ALPHA SUBCOMPLEX SUBUNIT 12"/>
    <property type="match status" value="1"/>
</dbReference>
<reference evidence="4" key="1">
    <citation type="submission" date="2021-01" db="EMBL/GenBank/DDBJ databases">
        <authorList>
            <person name="Corre E."/>
            <person name="Pelletier E."/>
            <person name="Niang G."/>
            <person name="Scheremetjew M."/>
            <person name="Finn R."/>
            <person name="Kale V."/>
            <person name="Holt S."/>
            <person name="Cochrane G."/>
            <person name="Meng A."/>
            <person name="Brown T."/>
            <person name="Cohen L."/>
        </authorList>
    </citation>
    <scope>NUCLEOTIDE SEQUENCE</scope>
    <source>
        <strain evidence="4">CCMP 2712</strain>
    </source>
</reference>
<keyword evidence="2" id="KW-0249">Electron transport</keyword>
<protein>
    <recommendedName>
        <fullName evidence="2">NADH dehydrogenase [ubiquinone] 1 alpha subcomplex subunit 12</fullName>
    </recommendedName>
</protein>
<evidence type="ECO:0000256" key="3">
    <source>
        <dbReference type="SAM" id="MobiDB-lite"/>
    </source>
</evidence>
<dbReference type="EMBL" id="HBKN01033141">
    <property type="protein sequence ID" value="CAE2318569.1"/>
    <property type="molecule type" value="Transcribed_RNA"/>
</dbReference>
<feature type="region of interest" description="Disordered" evidence="3">
    <location>
        <begin position="147"/>
        <end position="194"/>
    </location>
</feature>
<dbReference type="GO" id="GO:0005743">
    <property type="term" value="C:mitochondrial inner membrane"/>
    <property type="evidence" value="ECO:0007669"/>
    <property type="project" value="UniProtKB-SubCell"/>
</dbReference>
<comment type="function">
    <text evidence="2">Accessory subunit of the mitochondrial membrane respiratory chain NADH dehydrogenase (Complex I), that is believed not to be involved in catalysis. Complex I functions in the transfer of electrons from NADH to the respiratory chain. The immediate electron acceptor for the enzyme is believed to be ubiquinone.</text>
</comment>
<accession>A0A6U6BUA8</accession>
<evidence type="ECO:0000256" key="1">
    <source>
        <dbReference type="ARBA" id="ARBA00007355"/>
    </source>
</evidence>
<dbReference type="GO" id="GO:0006979">
    <property type="term" value="P:response to oxidative stress"/>
    <property type="evidence" value="ECO:0007669"/>
    <property type="project" value="TreeGrafter"/>
</dbReference>
<keyword evidence="2" id="KW-0679">Respiratory chain</keyword>
<evidence type="ECO:0000256" key="2">
    <source>
        <dbReference type="RuleBase" id="RU363103"/>
    </source>
</evidence>
<keyword evidence="2" id="KW-0813">Transport</keyword>
<dbReference type="AlphaFoldDB" id="A0A6U6BUA8"/>
<keyword evidence="2" id="KW-0496">Mitochondrion</keyword>
<dbReference type="Pfam" id="PF05071">
    <property type="entry name" value="NDUFA12"/>
    <property type="match status" value="1"/>
</dbReference>
<comment type="similarity">
    <text evidence="1 2">Belongs to the complex I NDUFA12 subunit family.</text>
</comment>
<proteinExistence type="inferred from homology"/>
<gene>
    <name evidence="4" type="ORF">GTHE00462_LOCUS25782</name>
    <name evidence="5" type="ORF">GTHE00462_LOCUS25783</name>
</gene>